<evidence type="ECO:0000259" key="5">
    <source>
        <dbReference type="PROSITE" id="PS50931"/>
    </source>
</evidence>
<dbReference type="InterPro" id="IPR036390">
    <property type="entry name" value="WH_DNA-bd_sf"/>
</dbReference>
<dbReference type="PANTHER" id="PTHR30537">
    <property type="entry name" value="HTH-TYPE TRANSCRIPTIONAL REGULATOR"/>
    <property type="match status" value="1"/>
</dbReference>
<dbReference type="FunFam" id="1.10.10.10:FF:000001">
    <property type="entry name" value="LysR family transcriptional regulator"/>
    <property type="match status" value="1"/>
</dbReference>
<keyword evidence="2" id="KW-0805">Transcription regulation</keyword>
<evidence type="ECO:0000256" key="1">
    <source>
        <dbReference type="ARBA" id="ARBA00009437"/>
    </source>
</evidence>
<evidence type="ECO:0000256" key="2">
    <source>
        <dbReference type="ARBA" id="ARBA00023015"/>
    </source>
</evidence>
<evidence type="ECO:0000256" key="4">
    <source>
        <dbReference type="ARBA" id="ARBA00023163"/>
    </source>
</evidence>
<dbReference type="InterPro" id="IPR005119">
    <property type="entry name" value="LysR_subst-bd"/>
</dbReference>
<dbReference type="Gene3D" id="1.10.10.10">
    <property type="entry name" value="Winged helix-like DNA-binding domain superfamily/Winged helix DNA-binding domain"/>
    <property type="match status" value="1"/>
</dbReference>
<dbReference type="CDD" id="cd08422">
    <property type="entry name" value="PBP2_CrgA_like"/>
    <property type="match status" value="1"/>
</dbReference>
<name>A0A166UCJ9_9GAMM</name>
<organism evidence="6 7">
    <name type="scientific">Pseudoalteromonas luteoviolacea DSM 6061</name>
    <dbReference type="NCBI Taxonomy" id="1365250"/>
    <lineage>
        <taxon>Bacteria</taxon>
        <taxon>Pseudomonadati</taxon>
        <taxon>Pseudomonadota</taxon>
        <taxon>Gammaproteobacteria</taxon>
        <taxon>Alteromonadales</taxon>
        <taxon>Pseudoalteromonadaceae</taxon>
        <taxon>Pseudoalteromonas</taxon>
    </lineage>
</organism>
<dbReference type="GO" id="GO:0003700">
    <property type="term" value="F:DNA-binding transcription factor activity"/>
    <property type="evidence" value="ECO:0007669"/>
    <property type="project" value="InterPro"/>
</dbReference>
<evidence type="ECO:0000313" key="6">
    <source>
        <dbReference type="EMBL" id="KZN29800.1"/>
    </source>
</evidence>
<dbReference type="PATRIC" id="fig|1365250.3.peg.5202"/>
<dbReference type="InterPro" id="IPR058163">
    <property type="entry name" value="LysR-type_TF_proteobact-type"/>
</dbReference>
<dbReference type="PANTHER" id="PTHR30537:SF5">
    <property type="entry name" value="HTH-TYPE TRANSCRIPTIONAL ACTIVATOR TTDR-RELATED"/>
    <property type="match status" value="1"/>
</dbReference>
<sequence length="301" mass="33824">MQKNDVNTMLLFLAVVEAGSFTLAAERLNMPKANLSRKISQLEASLGITLLERTTRSQHLTEAGQTYLAHCKEIKAQVELANAAVEKALNIVSGELKVGMSVGMGHEILKPVLSQFMQTYPQINLSLNLLNRRVDVIEEGFDLVIRIGALEDSRLVAKRLGKITRRLYASPHYLKKHAVVEAPKAISELDVLLMSSIQKAQTMILKNGHQECEVEIQPRMRIDDYVVLKQMVIDGVGVAILPDYMSQKALEAGQLVQILPDWQLPEVEVYALYPKNRLNIPKVKMFVDFIQQVFTARLDIH</sequence>
<keyword evidence="3" id="KW-0238">DNA-binding</keyword>
<dbReference type="GO" id="GO:0006351">
    <property type="term" value="P:DNA-templated transcription"/>
    <property type="evidence" value="ECO:0007669"/>
    <property type="project" value="TreeGrafter"/>
</dbReference>
<feature type="domain" description="HTH lysR-type" evidence="5">
    <location>
        <begin position="4"/>
        <end position="61"/>
    </location>
</feature>
<dbReference type="GO" id="GO:0043565">
    <property type="term" value="F:sequence-specific DNA binding"/>
    <property type="evidence" value="ECO:0007669"/>
    <property type="project" value="TreeGrafter"/>
</dbReference>
<dbReference type="AlphaFoldDB" id="A0A166UCJ9"/>
<dbReference type="Pfam" id="PF00126">
    <property type="entry name" value="HTH_1"/>
    <property type="match status" value="1"/>
</dbReference>
<evidence type="ECO:0000256" key="3">
    <source>
        <dbReference type="ARBA" id="ARBA00023125"/>
    </source>
</evidence>
<proteinExistence type="inferred from homology"/>
<protein>
    <recommendedName>
        <fullName evidence="5">HTH lysR-type domain-containing protein</fullName>
    </recommendedName>
</protein>
<keyword evidence="7" id="KW-1185">Reference proteome</keyword>
<gene>
    <name evidence="6" type="ORF">N475_05745</name>
</gene>
<comment type="caution">
    <text evidence="6">The sequence shown here is derived from an EMBL/GenBank/DDBJ whole genome shotgun (WGS) entry which is preliminary data.</text>
</comment>
<dbReference type="SUPFAM" id="SSF53850">
    <property type="entry name" value="Periplasmic binding protein-like II"/>
    <property type="match status" value="1"/>
</dbReference>
<accession>A0A166UCJ9</accession>
<dbReference type="RefSeq" id="WP_063366135.1">
    <property type="nucleotide sequence ID" value="NZ_AQHB01000049.1"/>
</dbReference>
<evidence type="ECO:0000313" key="7">
    <source>
        <dbReference type="Proteomes" id="UP000076643"/>
    </source>
</evidence>
<keyword evidence="4" id="KW-0804">Transcription</keyword>
<comment type="similarity">
    <text evidence="1">Belongs to the LysR transcriptional regulatory family.</text>
</comment>
<dbReference type="Proteomes" id="UP000076643">
    <property type="component" value="Unassembled WGS sequence"/>
</dbReference>
<dbReference type="Pfam" id="PF03466">
    <property type="entry name" value="LysR_substrate"/>
    <property type="match status" value="1"/>
</dbReference>
<dbReference type="Gene3D" id="3.40.190.290">
    <property type="match status" value="1"/>
</dbReference>
<dbReference type="PROSITE" id="PS50931">
    <property type="entry name" value="HTH_LYSR"/>
    <property type="match status" value="1"/>
</dbReference>
<dbReference type="SUPFAM" id="SSF46785">
    <property type="entry name" value="Winged helix' DNA-binding domain"/>
    <property type="match status" value="1"/>
</dbReference>
<reference evidence="6 7" key="1">
    <citation type="submission" date="2013-07" db="EMBL/GenBank/DDBJ databases">
        <title>Comparative Genomic and Metabolomic Analysis of Twelve Strains of Pseudoalteromonas luteoviolacea.</title>
        <authorList>
            <person name="Vynne N.G."/>
            <person name="Mansson M."/>
            <person name="Gram L."/>
        </authorList>
    </citation>
    <scope>NUCLEOTIDE SEQUENCE [LARGE SCALE GENOMIC DNA]</scope>
    <source>
        <strain evidence="6 7">DSM 6061</strain>
    </source>
</reference>
<dbReference type="EMBL" id="AUYB01000158">
    <property type="protein sequence ID" value="KZN29800.1"/>
    <property type="molecule type" value="Genomic_DNA"/>
</dbReference>
<dbReference type="InterPro" id="IPR000847">
    <property type="entry name" value="LysR_HTH_N"/>
</dbReference>
<dbReference type="InterPro" id="IPR036388">
    <property type="entry name" value="WH-like_DNA-bd_sf"/>
</dbReference>